<dbReference type="EMBL" id="KN847686">
    <property type="protein sequence ID" value="KIV98439.1"/>
    <property type="molecule type" value="Genomic_DNA"/>
</dbReference>
<reference evidence="6 7" key="1">
    <citation type="submission" date="2015-01" db="EMBL/GenBank/DDBJ databases">
        <title>The Genome Sequence of Ochroconis gallopava CBS43764.</title>
        <authorList>
            <consortium name="The Broad Institute Genomics Platform"/>
            <person name="Cuomo C."/>
            <person name="de Hoog S."/>
            <person name="Gorbushina A."/>
            <person name="Stielow B."/>
            <person name="Teixiera M."/>
            <person name="Abouelleil A."/>
            <person name="Chapman S.B."/>
            <person name="Priest M."/>
            <person name="Young S.K."/>
            <person name="Wortman J."/>
            <person name="Nusbaum C."/>
            <person name="Birren B."/>
        </authorList>
    </citation>
    <scope>NUCLEOTIDE SEQUENCE [LARGE SCALE GENOMIC DNA]</scope>
    <source>
        <strain evidence="6 7">CBS 43764</strain>
    </source>
</reference>
<evidence type="ECO:0000313" key="7">
    <source>
        <dbReference type="Proteomes" id="UP000053259"/>
    </source>
</evidence>
<dbReference type="RefSeq" id="XP_016208309.1">
    <property type="nucleotide sequence ID" value="XM_016363856.1"/>
</dbReference>
<proteinExistence type="predicted"/>
<gene>
    <name evidence="6" type="ORF">PV09_09738</name>
</gene>
<dbReference type="AlphaFoldDB" id="A0A0D1ZWP5"/>
<feature type="region of interest" description="Disordered" evidence="4">
    <location>
        <begin position="40"/>
        <end position="66"/>
    </location>
</feature>
<dbReference type="SMART" id="SM00220">
    <property type="entry name" value="S_TKc"/>
    <property type="match status" value="1"/>
</dbReference>
<dbReference type="Pfam" id="PF00069">
    <property type="entry name" value="Pkinase"/>
    <property type="match status" value="1"/>
</dbReference>
<dbReference type="Gene3D" id="1.10.510.10">
    <property type="entry name" value="Transferase(Phosphotransferase) domain 1"/>
    <property type="match status" value="1"/>
</dbReference>
<sequence length="585" mass="64977">MYDSDVFAVITAHDQKNKAGSALELEHNSRWFCKATGGVASEPTIDSRETTPAEDSPSDDEKEEEMASNVNRLVVSFSKLLALDNLENGLQLGTNPILSHILLGHRGTKGISGRQCNITVDKTLRIWLHDYHSTHGTAVGQNGLNQKEVRKKETWLLAYPPGAPDGFEETTIHCSSLAIRTEFPNHRAGTARYVKNLRAFVEKCQRAAERSKVDPPGVEALGLDSEPSTQAPSEAPTPRDRLVYYVVKNVGVGTFGKVMKIIKARDGKAFAAKIFNPPPNRNKRLRNDPDPDWLMKIRREFAIMRDNPHPNVVQVFELREAPEPAIIMDYYPLGNITDASIAYDEYVTAWGQILDGLKHLHAKGVVHRDLKPENILVERNPFFKVVIADFGLAKVTTSTAPLQTFCGTLKYAAPEVFPGLSSGHGPLVDIFSLGVMVYEWMYHLPNPPNVPVARKRNEKVSDDQWYTWLDEWVRLLLEKLEDEEDDPAIQILVRMIETKVTSRWSATKCLAQGFKSRLFKRRVADGLIGCASDPDDFDLPIGEGENLGTKTPTAAPSLSPGLGLTESAVTIIDGGMWDTESVNSQ</sequence>
<keyword evidence="2 3" id="KW-0067">ATP-binding</keyword>
<dbReference type="VEuPathDB" id="FungiDB:PV09_09738"/>
<dbReference type="PANTHER" id="PTHR24346">
    <property type="entry name" value="MAP/MICROTUBULE AFFINITY-REGULATING KINASE"/>
    <property type="match status" value="1"/>
</dbReference>
<dbReference type="PANTHER" id="PTHR24346:SF30">
    <property type="entry name" value="MATERNAL EMBRYONIC LEUCINE ZIPPER KINASE"/>
    <property type="match status" value="1"/>
</dbReference>
<organism evidence="6 7">
    <name type="scientific">Verruconis gallopava</name>
    <dbReference type="NCBI Taxonomy" id="253628"/>
    <lineage>
        <taxon>Eukaryota</taxon>
        <taxon>Fungi</taxon>
        <taxon>Dikarya</taxon>
        <taxon>Ascomycota</taxon>
        <taxon>Pezizomycotina</taxon>
        <taxon>Dothideomycetes</taxon>
        <taxon>Pleosporomycetidae</taxon>
        <taxon>Venturiales</taxon>
        <taxon>Sympoventuriaceae</taxon>
        <taxon>Verruconis</taxon>
    </lineage>
</organism>
<dbReference type="PROSITE" id="PS00108">
    <property type="entry name" value="PROTEIN_KINASE_ST"/>
    <property type="match status" value="1"/>
</dbReference>
<evidence type="ECO:0000313" key="6">
    <source>
        <dbReference type="EMBL" id="KIV98439.1"/>
    </source>
</evidence>
<dbReference type="OrthoDB" id="10252171at2759"/>
<dbReference type="PROSITE" id="PS50011">
    <property type="entry name" value="PROTEIN_KINASE_DOM"/>
    <property type="match status" value="1"/>
</dbReference>
<dbReference type="InterPro" id="IPR008271">
    <property type="entry name" value="Ser/Thr_kinase_AS"/>
</dbReference>
<evidence type="ECO:0000256" key="2">
    <source>
        <dbReference type="ARBA" id="ARBA00022840"/>
    </source>
</evidence>
<dbReference type="SUPFAM" id="SSF49879">
    <property type="entry name" value="SMAD/FHA domain"/>
    <property type="match status" value="1"/>
</dbReference>
<dbReference type="GeneID" id="27317711"/>
<dbReference type="GO" id="GO:0035556">
    <property type="term" value="P:intracellular signal transduction"/>
    <property type="evidence" value="ECO:0007669"/>
    <property type="project" value="TreeGrafter"/>
</dbReference>
<feature type="domain" description="Protein kinase" evidence="5">
    <location>
        <begin position="244"/>
        <end position="519"/>
    </location>
</feature>
<evidence type="ECO:0000259" key="5">
    <source>
        <dbReference type="PROSITE" id="PS50011"/>
    </source>
</evidence>
<dbReference type="InParanoid" id="A0A0D1ZWP5"/>
<feature type="binding site" evidence="3">
    <location>
        <position position="273"/>
    </location>
    <ligand>
        <name>ATP</name>
        <dbReference type="ChEBI" id="CHEBI:30616"/>
    </ligand>
</feature>
<dbReference type="Gene3D" id="3.30.200.20">
    <property type="entry name" value="Phosphorylase Kinase, domain 1"/>
    <property type="match status" value="1"/>
</dbReference>
<evidence type="ECO:0000256" key="3">
    <source>
        <dbReference type="PROSITE-ProRule" id="PRU10141"/>
    </source>
</evidence>
<dbReference type="InterPro" id="IPR000719">
    <property type="entry name" value="Prot_kinase_dom"/>
</dbReference>
<dbReference type="InterPro" id="IPR008984">
    <property type="entry name" value="SMAD_FHA_dom_sf"/>
</dbReference>
<feature type="compositionally biased region" description="Acidic residues" evidence="4">
    <location>
        <begin position="56"/>
        <end position="66"/>
    </location>
</feature>
<accession>A0A0D1ZWP5</accession>
<dbReference type="PROSITE" id="PS00107">
    <property type="entry name" value="PROTEIN_KINASE_ATP"/>
    <property type="match status" value="1"/>
</dbReference>
<keyword evidence="1 3" id="KW-0547">Nucleotide-binding</keyword>
<evidence type="ECO:0000256" key="1">
    <source>
        <dbReference type="ARBA" id="ARBA00022741"/>
    </source>
</evidence>
<dbReference type="STRING" id="253628.A0A0D1ZWP5"/>
<dbReference type="InterPro" id="IPR011009">
    <property type="entry name" value="Kinase-like_dom_sf"/>
</dbReference>
<dbReference type="GO" id="GO:0005737">
    <property type="term" value="C:cytoplasm"/>
    <property type="evidence" value="ECO:0007669"/>
    <property type="project" value="TreeGrafter"/>
</dbReference>
<evidence type="ECO:0000256" key="4">
    <source>
        <dbReference type="SAM" id="MobiDB-lite"/>
    </source>
</evidence>
<dbReference type="GO" id="GO:0004674">
    <property type="term" value="F:protein serine/threonine kinase activity"/>
    <property type="evidence" value="ECO:0007669"/>
    <property type="project" value="TreeGrafter"/>
</dbReference>
<keyword evidence="7" id="KW-1185">Reference proteome</keyword>
<dbReference type="GO" id="GO:0005524">
    <property type="term" value="F:ATP binding"/>
    <property type="evidence" value="ECO:0007669"/>
    <property type="project" value="UniProtKB-UniRule"/>
</dbReference>
<feature type="region of interest" description="Disordered" evidence="4">
    <location>
        <begin position="211"/>
        <end position="236"/>
    </location>
</feature>
<dbReference type="InterPro" id="IPR017441">
    <property type="entry name" value="Protein_kinase_ATP_BS"/>
</dbReference>
<dbReference type="Proteomes" id="UP000053259">
    <property type="component" value="Unassembled WGS sequence"/>
</dbReference>
<dbReference type="HOGENOM" id="CLU_494401_0_0_1"/>
<protein>
    <recommendedName>
        <fullName evidence="5">Protein kinase domain-containing protein</fullName>
    </recommendedName>
</protein>
<name>A0A0D1ZWP5_9PEZI</name>
<dbReference type="SUPFAM" id="SSF56112">
    <property type="entry name" value="Protein kinase-like (PK-like)"/>
    <property type="match status" value="1"/>
</dbReference>